<evidence type="ECO:0000256" key="1">
    <source>
        <dbReference type="ARBA" id="ARBA00005184"/>
    </source>
</evidence>
<dbReference type="UniPathway" id="UPA00545">
    <property type="reaction ID" value="UER00823"/>
</dbReference>
<dbReference type="EMBL" id="JADFTS010000004">
    <property type="protein sequence ID" value="KAF9610450.1"/>
    <property type="molecule type" value="Genomic_DNA"/>
</dbReference>
<gene>
    <name evidence="6" type="ORF">IFM89_022414</name>
</gene>
<dbReference type="InterPro" id="IPR011050">
    <property type="entry name" value="Pectin_lyase_fold/virulence"/>
</dbReference>
<keyword evidence="3" id="KW-0063">Aspartyl esterase</keyword>
<reference evidence="6 7" key="1">
    <citation type="submission" date="2020-10" db="EMBL/GenBank/DDBJ databases">
        <title>The Coptis chinensis genome and diversification of protoberbering-type alkaloids.</title>
        <authorList>
            <person name="Wang B."/>
            <person name="Shu S."/>
            <person name="Song C."/>
            <person name="Liu Y."/>
        </authorList>
    </citation>
    <scope>NUCLEOTIDE SEQUENCE [LARGE SCALE GENOMIC DNA]</scope>
    <source>
        <strain evidence="6">HL-2020</strain>
        <tissue evidence="6">Leaf</tissue>
    </source>
</reference>
<evidence type="ECO:0000313" key="6">
    <source>
        <dbReference type="EMBL" id="KAF9610450.1"/>
    </source>
</evidence>
<feature type="transmembrane region" description="Helical" evidence="4">
    <location>
        <begin position="42"/>
        <end position="60"/>
    </location>
</feature>
<dbReference type="SUPFAM" id="SSF51126">
    <property type="entry name" value="Pectin lyase-like"/>
    <property type="match status" value="1"/>
</dbReference>
<proteinExistence type="predicted"/>
<evidence type="ECO:0000313" key="7">
    <source>
        <dbReference type="Proteomes" id="UP000631114"/>
    </source>
</evidence>
<feature type="domain" description="Pectinesterase catalytic" evidence="5">
    <location>
        <begin position="13"/>
        <end position="75"/>
    </location>
</feature>
<sequence length="91" mass="9760">MQENLGVLVNSSVVVNPDGSGNFTTITDAVNAAPNNTNIRNGYFVIYIVAGIYGEYVNVVKNKMNLMMIGCCSSEALQVLEGVEIVDEGEK</sequence>
<comment type="pathway">
    <text evidence="1">Glycan metabolism; pectin degradation; 2-dehydro-3-deoxy-D-gluconate from pectin: step 1/5.</text>
</comment>
<evidence type="ECO:0000256" key="3">
    <source>
        <dbReference type="ARBA" id="ARBA00023085"/>
    </source>
</evidence>
<dbReference type="InterPro" id="IPR012334">
    <property type="entry name" value="Pectin_lyas_fold"/>
</dbReference>
<protein>
    <recommendedName>
        <fullName evidence="5">Pectinesterase catalytic domain-containing protein</fullName>
    </recommendedName>
</protein>
<keyword evidence="4" id="KW-0812">Transmembrane</keyword>
<dbReference type="InterPro" id="IPR000070">
    <property type="entry name" value="Pectinesterase_cat"/>
</dbReference>
<dbReference type="GO" id="GO:0042545">
    <property type="term" value="P:cell wall modification"/>
    <property type="evidence" value="ECO:0007669"/>
    <property type="project" value="InterPro"/>
</dbReference>
<dbReference type="AlphaFoldDB" id="A0A835LWT3"/>
<dbReference type="Gene3D" id="2.160.20.10">
    <property type="entry name" value="Single-stranded right-handed beta-helix, Pectin lyase-like"/>
    <property type="match status" value="1"/>
</dbReference>
<keyword evidence="4" id="KW-0472">Membrane</keyword>
<keyword evidence="7" id="KW-1185">Reference proteome</keyword>
<keyword evidence="4" id="KW-1133">Transmembrane helix</keyword>
<name>A0A835LWT3_9MAGN</name>
<evidence type="ECO:0000256" key="2">
    <source>
        <dbReference type="ARBA" id="ARBA00022801"/>
    </source>
</evidence>
<evidence type="ECO:0000259" key="5">
    <source>
        <dbReference type="Pfam" id="PF01095"/>
    </source>
</evidence>
<dbReference type="Proteomes" id="UP000631114">
    <property type="component" value="Unassembled WGS sequence"/>
</dbReference>
<keyword evidence="2" id="KW-0378">Hydrolase</keyword>
<organism evidence="6 7">
    <name type="scientific">Coptis chinensis</name>
    <dbReference type="NCBI Taxonomy" id="261450"/>
    <lineage>
        <taxon>Eukaryota</taxon>
        <taxon>Viridiplantae</taxon>
        <taxon>Streptophyta</taxon>
        <taxon>Embryophyta</taxon>
        <taxon>Tracheophyta</taxon>
        <taxon>Spermatophyta</taxon>
        <taxon>Magnoliopsida</taxon>
        <taxon>Ranunculales</taxon>
        <taxon>Ranunculaceae</taxon>
        <taxon>Coptidoideae</taxon>
        <taxon>Coptis</taxon>
    </lineage>
</organism>
<dbReference type="GO" id="GO:0045490">
    <property type="term" value="P:pectin catabolic process"/>
    <property type="evidence" value="ECO:0007669"/>
    <property type="project" value="UniProtKB-UniPathway"/>
</dbReference>
<dbReference type="OrthoDB" id="1433635at2759"/>
<dbReference type="Pfam" id="PF01095">
    <property type="entry name" value="Pectinesterase"/>
    <property type="match status" value="1"/>
</dbReference>
<dbReference type="PANTHER" id="PTHR31707">
    <property type="entry name" value="PECTINESTERASE"/>
    <property type="match status" value="1"/>
</dbReference>
<evidence type="ECO:0000256" key="4">
    <source>
        <dbReference type="SAM" id="Phobius"/>
    </source>
</evidence>
<dbReference type="GO" id="GO:0030599">
    <property type="term" value="F:pectinesterase activity"/>
    <property type="evidence" value="ECO:0007669"/>
    <property type="project" value="InterPro"/>
</dbReference>
<accession>A0A835LWT3</accession>
<comment type="caution">
    <text evidence="6">The sequence shown here is derived from an EMBL/GenBank/DDBJ whole genome shotgun (WGS) entry which is preliminary data.</text>
</comment>